<evidence type="ECO:0000259" key="2">
    <source>
        <dbReference type="Pfam" id="PF08327"/>
    </source>
</evidence>
<dbReference type="Proteomes" id="UP000192796">
    <property type="component" value="Unassembled WGS sequence"/>
</dbReference>
<proteinExistence type="inferred from homology"/>
<organism evidence="3 4">
    <name type="scientific">Niastella vici</name>
    <dbReference type="NCBI Taxonomy" id="1703345"/>
    <lineage>
        <taxon>Bacteria</taxon>
        <taxon>Pseudomonadati</taxon>
        <taxon>Bacteroidota</taxon>
        <taxon>Chitinophagia</taxon>
        <taxon>Chitinophagales</taxon>
        <taxon>Chitinophagaceae</taxon>
        <taxon>Niastella</taxon>
    </lineage>
</organism>
<protein>
    <recommendedName>
        <fullName evidence="2">Activator of Hsp90 ATPase homologue 1/2-like C-terminal domain-containing protein</fullName>
    </recommendedName>
</protein>
<feature type="domain" description="Activator of Hsp90 ATPase homologue 1/2-like C-terminal" evidence="2">
    <location>
        <begin position="11"/>
        <end position="112"/>
    </location>
</feature>
<evidence type="ECO:0000256" key="1">
    <source>
        <dbReference type="ARBA" id="ARBA00006817"/>
    </source>
</evidence>
<dbReference type="Pfam" id="PF08327">
    <property type="entry name" value="AHSA1"/>
    <property type="match status" value="1"/>
</dbReference>
<evidence type="ECO:0000313" key="4">
    <source>
        <dbReference type="Proteomes" id="UP000192796"/>
    </source>
</evidence>
<name>A0A1V9FHK2_9BACT</name>
<comment type="similarity">
    <text evidence="1">Belongs to the AHA1 family.</text>
</comment>
<accession>A0A1V9FHK2</accession>
<reference evidence="3 4" key="1">
    <citation type="submission" date="2016-03" db="EMBL/GenBank/DDBJ databases">
        <title>Niastella vici sp. nov., isolated from farmland soil.</title>
        <authorList>
            <person name="Chen L."/>
            <person name="Wang D."/>
            <person name="Yang S."/>
            <person name="Wang G."/>
        </authorList>
    </citation>
    <scope>NUCLEOTIDE SEQUENCE [LARGE SCALE GENOMIC DNA]</scope>
    <source>
        <strain evidence="3 4">DJ57</strain>
    </source>
</reference>
<dbReference type="InterPro" id="IPR013538">
    <property type="entry name" value="ASHA1/2-like_C"/>
</dbReference>
<dbReference type="SUPFAM" id="SSF55961">
    <property type="entry name" value="Bet v1-like"/>
    <property type="match status" value="1"/>
</dbReference>
<evidence type="ECO:0000313" key="3">
    <source>
        <dbReference type="EMBL" id="OQP57810.1"/>
    </source>
</evidence>
<dbReference type="RefSeq" id="WP_081155715.1">
    <property type="nucleotide sequence ID" value="NZ_LVYD01000113.1"/>
</dbReference>
<dbReference type="InterPro" id="IPR023393">
    <property type="entry name" value="START-like_dom_sf"/>
</dbReference>
<dbReference type="EMBL" id="LVYD01000113">
    <property type="protein sequence ID" value="OQP57810.1"/>
    <property type="molecule type" value="Genomic_DNA"/>
</dbReference>
<keyword evidence="4" id="KW-1185">Reference proteome</keyword>
<gene>
    <name evidence="3" type="ORF">A3860_09300</name>
</gene>
<dbReference type="STRING" id="1703345.A3860_09300"/>
<comment type="caution">
    <text evidence="3">The sequence shown here is derived from an EMBL/GenBank/DDBJ whole genome shotgun (WGS) entry which is preliminary data.</text>
</comment>
<dbReference type="OrthoDB" id="2355173at2"/>
<dbReference type="AlphaFoldDB" id="A0A1V9FHK2"/>
<dbReference type="CDD" id="cd07814">
    <property type="entry name" value="SRPBCC_CalC_Aha1-like"/>
    <property type="match status" value="1"/>
</dbReference>
<sequence length="137" mass="15363">MAIHSTSVTIDAPATKVFEALTQPQLVKLWQFGKTVQSDWQPGHAIKFIAENEGKVLEQWGTILEMRTNELIKYNLFTPAPGVEDKPAHYNITSYILTNENGQTKIELIQEDNRPFGFTPATLKPILVALKKVVEGN</sequence>
<dbReference type="Gene3D" id="3.30.530.20">
    <property type="match status" value="1"/>
</dbReference>